<evidence type="ECO:0000259" key="5">
    <source>
        <dbReference type="Pfam" id="PF08281"/>
    </source>
</evidence>
<evidence type="ECO:0000313" key="7">
    <source>
        <dbReference type="EMBL" id="RDS86875.1"/>
    </source>
</evidence>
<evidence type="ECO:0000256" key="3">
    <source>
        <dbReference type="ARBA" id="ARBA00023082"/>
    </source>
</evidence>
<dbReference type="Proteomes" id="UP000255334">
    <property type="component" value="Unassembled WGS sequence"/>
</dbReference>
<comment type="similarity">
    <text evidence="1">Belongs to the sigma-70 factor family. ECF subfamily.</text>
</comment>
<evidence type="ECO:0000256" key="2">
    <source>
        <dbReference type="ARBA" id="ARBA00023015"/>
    </source>
</evidence>
<dbReference type="SUPFAM" id="SSF88659">
    <property type="entry name" value="Sigma3 and sigma4 domains of RNA polymerase sigma factors"/>
    <property type="match status" value="1"/>
</dbReference>
<evidence type="ECO:0000313" key="8">
    <source>
        <dbReference type="Proteomes" id="UP000255334"/>
    </source>
</evidence>
<evidence type="ECO:0000256" key="1">
    <source>
        <dbReference type="ARBA" id="ARBA00010641"/>
    </source>
</evidence>
<keyword evidence="4" id="KW-0804">Transcription</keyword>
<dbReference type="SUPFAM" id="SSF88946">
    <property type="entry name" value="Sigma2 domain of RNA polymerase sigma factors"/>
    <property type="match status" value="1"/>
</dbReference>
<feature type="domain" description="RNA polymerase sigma factor 70 region 4 type 2" evidence="5">
    <location>
        <begin position="104"/>
        <end position="151"/>
    </location>
</feature>
<evidence type="ECO:0000259" key="6">
    <source>
        <dbReference type="Pfam" id="PF22029"/>
    </source>
</evidence>
<dbReference type="InterPro" id="IPR013324">
    <property type="entry name" value="RNA_pol_sigma_r3/r4-like"/>
</dbReference>
<dbReference type="Pfam" id="PF08281">
    <property type="entry name" value="Sigma70_r4_2"/>
    <property type="match status" value="1"/>
</dbReference>
<dbReference type="PANTHER" id="PTHR43133">
    <property type="entry name" value="RNA POLYMERASE ECF-TYPE SIGMA FACTO"/>
    <property type="match status" value="1"/>
</dbReference>
<dbReference type="InterPro" id="IPR013249">
    <property type="entry name" value="RNA_pol_sigma70_r4_t2"/>
</dbReference>
<reference evidence="7 8" key="1">
    <citation type="submission" date="2018-07" db="EMBL/GenBank/DDBJ databases">
        <title>Dyella monticola sp. nov. and Dyella psychrodurans sp. nov. isolated from monsoon evergreen broad-leaved forest soil of Dinghu Mountain, China.</title>
        <authorList>
            <person name="Gao Z."/>
            <person name="Qiu L."/>
        </authorList>
    </citation>
    <scope>NUCLEOTIDE SEQUENCE [LARGE SCALE GENOMIC DNA]</scope>
    <source>
        <strain evidence="7 8">4MSK11</strain>
    </source>
</reference>
<protein>
    <submittedName>
        <fullName evidence="7">RNA polymerase sigma factor</fullName>
    </submittedName>
</protein>
<dbReference type="GO" id="GO:0016987">
    <property type="term" value="F:sigma factor activity"/>
    <property type="evidence" value="ECO:0007669"/>
    <property type="project" value="UniProtKB-KW"/>
</dbReference>
<dbReference type="GO" id="GO:0006352">
    <property type="term" value="P:DNA-templated transcription initiation"/>
    <property type="evidence" value="ECO:0007669"/>
    <property type="project" value="InterPro"/>
</dbReference>
<dbReference type="CDD" id="cd06171">
    <property type="entry name" value="Sigma70_r4"/>
    <property type="match status" value="1"/>
</dbReference>
<comment type="caution">
    <text evidence="7">The sequence shown here is derived from an EMBL/GenBank/DDBJ whole genome shotgun (WGS) entry which is preliminary data.</text>
</comment>
<keyword evidence="2" id="KW-0805">Transcription regulation</keyword>
<dbReference type="Pfam" id="PF22029">
    <property type="entry name" value="PhyR_sigma2"/>
    <property type="match status" value="1"/>
</dbReference>
<keyword evidence="3" id="KW-0731">Sigma factor</keyword>
<dbReference type="InterPro" id="IPR053866">
    <property type="entry name" value="PhyR_sigma2"/>
</dbReference>
<name>A0A370XF41_9GAMM</name>
<sequence>MHDIDDDELRTLLPQLRRFALGLTRDAHAADDLVQSCMEKALVKWHSRMVGGNLYGWLCSILYRQFIDGKRHSARLNRWLDCLHEEPELAPSPEDTWQARTSLSALEELPPDQRAVLLLVSVDGMSYQDIAATLDVPIGTVMSRLSRARKAFRSLTDGGVSQPALRIAR</sequence>
<dbReference type="Gene3D" id="1.10.1740.10">
    <property type="match status" value="1"/>
</dbReference>
<dbReference type="OrthoDB" id="9797134at2"/>
<dbReference type="InterPro" id="IPR039425">
    <property type="entry name" value="RNA_pol_sigma-70-like"/>
</dbReference>
<dbReference type="GO" id="GO:0003677">
    <property type="term" value="F:DNA binding"/>
    <property type="evidence" value="ECO:0007669"/>
    <property type="project" value="InterPro"/>
</dbReference>
<accession>A0A370XF41</accession>
<dbReference type="EMBL" id="QRBF01000001">
    <property type="protein sequence ID" value="RDS86875.1"/>
    <property type="molecule type" value="Genomic_DNA"/>
</dbReference>
<dbReference type="AlphaFoldDB" id="A0A370XF41"/>
<dbReference type="Gene3D" id="1.10.10.10">
    <property type="entry name" value="Winged helix-like DNA-binding domain superfamily/Winged helix DNA-binding domain"/>
    <property type="match status" value="1"/>
</dbReference>
<feature type="domain" description="PhyR sigma2" evidence="6">
    <location>
        <begin position="11"/>
        <end position="58"/>
    </location>
</feature>
<organism evidence="7 8">
    <name type="scientific">Dyella psychrodurans</name>
    <dbReference type="NCBI Taxonomy" id="1927960"/>
    <lineage>
        <taxon>Bacteria</taxon>
        <taxon>Pseudomonadati</taxon>
        <taxon>Pseudomonadota</taxon>
        <taxon>Gammaproteobacteria</taxon>
        <taxon>Lysobacterales</taxon>
        <taxon>Rhodanobacteraceae</taxon>
        <taxon>Dyella</taxon>
    </lineage>
</organism>
<evidence type="ECO:0000256" key="4">
    <source>
        <dbReference type="ARBA" id="ARBA00023163"/>
    </source>
</evidence>
<dbReference type="InterPro" id="IPR013325">
    <property type="entry name" value="RNA_pol_sigma_r2"/>
</dbReference>
<gene>
    <name evidence="7" type="ORF">DWU99_02105</name>
</gene>
<dbReference type="InterPro" id="IPR014284">
    <property type="entry name" value="RNA_pol_sigma-70_dom"/>
</dbReference>
<dbReference type="NCBIfam" id="TIGR02937">
    <property type="entry name" value="sigma70-ECF"/>
    <property type="match status" value="1"/>
</dbReference>
<dbReference type="PANTHER" id="PTHR43133:SF25">
    <property type="entry name" value="RNA POLYMERASE SIGMA FACTOR RFAY-RELATED"/>
    <property type="match status" value="1"/>
</dbReference>
<dbReference type="InterPro" id="IPR036388">
    <property type="entry name" value="WH-like_DNA-bd_sf"/>
</dbReference>
<keyword evidence="8" id="KW-1185">Reference proteome</keyword>
<proteinExistence type="inferred from homology"/>
<dbReference type="RefSeq" id="WP_115477143.1">
    <property type="nucleotide sequence ID" value="NZ_QRBF01000001.1"/>
</dbReference>